<sequence>MPLSWNEIKDRALQFSREWADECAEDAEAKSFWDGFFNIFGVSRRRLANFERRVKTVDGRTGYIDLLWKGKLLVEHKSRGKSLDRAHTQATDYFHGLKERELPHYVLVCDFARFRLYDLEENEQHDFLLSELVNHVHLFGFMAGYQTVAYKEQDPINIKAAERMGLLHDQLKASGYDGHALKVYLVRLVFCLFAEHTGIFEVNQFQDLIEQRTAEDGQDLAQWLANCFEVLNTLKNKRLTRLDEQLAAFPYINGHLFTERLPIAAFDREMRDLLLESCALDWGKISPAIFGALFQSVMNATERRQLGAHYTSETNILKLIQPLFLDDLRAEFERVKYNKKKLFAFQEKLAKLKFLDPACGCGNFLVIAYRELRLLELDVLRELFNDSRDLSIGVGEFNILCNVNQFYGIEIEEFPAQIAQTAMWLIDHQMNLLISQQFGQYYLRIPLTHSAIICHGNALQIDWRDVIKPTELNFILGNPPFIGKSYQSTAQKKDLARIFHDVKGAGNLDFVAAWFRKATDYMTDHPAIKTAFVSTSSIIQGEQIGLLWSDLLKRGIKVHFAHRTFQWSNEAKGNATVHCVIVGFALHDTTEKRLFYYKSVHSEPHETIVGRINPYLVDAPDVIVVRRSSPICSAPNLVYGSKPVDGGNFLFSKTERDSFLSKEPAAANFIKQFIGSEEFIYNIERYCLWLIDCPPEQLKKMPLALKRINKVRLMRLDSQKESTRESADNPAIFTELRQPSSDYLVIPEVSGDRRKYIPMGIVSSNVIASNLLYVIPNSNAYHFGILSSAMHMAWMRTVCGRLGSSYRYSAGIVYNNFPWPESITDKQRNKIELMAQAILDARAQSPNSSLAALYDPLTMPAELVKAHRQLDAAVDTAYSKQKFIGDTDRVAFLFERYQQLTAPLDPQQPKRRKRG</sequence>
<dbReference type="InterPro" id="IPR046816">
    <property type="entry name" value="MmeI_Mtase"/>
</dbReference>
<dbReference type="EMBL" id="PPGH01000038">
    <property type="protein sequence ID" value="PQJ94902.1"/>
    <property type="molecule type" value="Genomic_DNA"/>
</dbReference>
<dbReference type="GO" id="GO:0003676">
    <property type="term" value="F:nucleic acid binding"/>
    <property type="evidence" value="ECO:0007669"/>
    <property type="project" value="InterPro"/>
</dbReference>
<dbReference type="EC" id="2.1.1.72" evidence="1"/>
<evidence type="ECO:0000313" key="10">
    <source>
        <dbReference type="EMBL" id="PQJ94902.1"/>
    </source>
</evidence>
<evidence type="ECO:0000256" key="3">
    <source>
        <dbReference type="ARBA" id="ARBA00022679"/>
    </source>
</evidence>
<evidence type="ECO:0000256" key="2">
    <source>
        <dbReference type="ARBA" id="ARBA00022603"/>
    </source>
</evidence>
<dbReference type="GO" id="GO:0009007">
    <property type="term" value="F:site-specific DNA-methyltransferase (adenine-specific) activity"/>
    <property type="evidence" value="ECO:0007669"/>
    <property type="project" value="UniProtKB-EC"/>
</dbReference>
<dbReference type="InterPro" id="IPR029063">
    <property type="entry name" value="SAM-dependent_MTases_sf"/>
</dbReference>
<keyword evidence="3 10" id="KW-0808">Transferase</keyword>
<reference evidence="10 11" key="1">
    <citation type="submission" date="2018-01" db="EMBL/GenBank/DDBJ databases">
        <title>The complete genome sequence of Chromatium okenii LaCa, a purple sulfur bacterium with a turbulent life.</title>
        <authorList>
            <person name="Luedin S.M."/>
            <person name="Liechti N."/>
            <person name="Storelli N."/>
            <person name="Danza F."/>
            <person name="Wittwer M."/>
            <person name="Pothier J.F."/>
            <person name="Tonolla M.A."/>
        </authorList>
    </citation>
    <scope>NUCLEOTIDE SEQUENCE [LARGE SCALE GENOMIC DNA]</scope>
    <source>
        <strain evidence="10 11">LaCa</strain>
    </source>
</reference>
<dbReference type="InterPro" id="IPR046820">
    <property type="entry name" value="MmeI_TRD"/>
</dbReference>
<dbReference type="SUPFAM" id="SSF53335">
    <property type="entry name" value="S-adenosyl-L-methionine-dependent methyltransferases"/>
    <property type="match status" value="1"/>
</dbReference>
<evidence type="ECO:0000259" key="5">
    <source>
        <dbReference type="Pfam" id="PF20464"/>
    </source>
</evidence>
<dbReference type="InterPro" id="IPR050953">
    <property type="entry name" value="N4_N6_ade-DNA_methylase"/>
</dbReference>
<dbReference type="RefSeq" id="WP_105074870.1">
    <property type="nucleotide sequence ID" value="NZ_PPGH01000038.1"/>
</dbReference>
<accession>A0A2S7XNA8</accession>
<dbReference type="Pfam" id="PF20466">
    <property type="entry name" value="MmeI_TRD"/>
    <property type="match status" value="1"/>
</dbReference>
<evidence type="ECO:0000256" key="1">
    <source>
        <dbReference type="ARBA" id="ARBA00011900"/>
    </source>
</evidence>
<proteinExistence type="predicted"/>
<comment type="catalytic activity">
    <reaction evidence="4">
        <text>a 2'-deoxyadenosine in DNA + S-adenosyl-L-methionine = an N(6)-methyl-2'-deoxyadenosine in DNA + S-adenosyl-L-homocysteine + H(+)</text>
        <dbReference type="Rhea" id="RHEA:15197"/>
        <dbReference type="Rhea" id="RHEA-COMP:12418"/>
        <dbReference type="Rhea" id="RHEA-COMP:12419"/>
        <dbReference type="ChEBI" id="CHEBI:15378"/>
        <dbReference type="ChEBI" id="CHEBI:57856"/>
        <dbReference type="ChEBI" id="CHEBI:59789"/>
        <dbReference type="ChEBI" id="CHEBI:90615"/>
        <dbReference type="ChEBI" id="CHEBI:90616"/>
        <dbReference type="EC" id="2.1.1.72"/>
    </reaction>
</comment>
<dbReference type="InterPro" id="IPR046817">
    <property type="entry name" value="MmeI_N"/>
</dbReference>
<dbReference type="PROSITE" id="PS00092">
    <property type="entry name" value="N6_MTASE"/>
    <property type="match status" value="1"/>
</dbReference>
<feature type="domain" description="MmeI-like target recognition" evidence="7">
    <location>
        <begin position="619"/>
        <end position="821"/>
    </location>
</feature>
<keyword evidence="11" id="KW-1185">Reference proteome</keyword>
<feature type="domain" description="MmeI-like DNA-methyltransferase" evidence="9">
    <location>
        <begin position="333"/>
        <end position="595"/>
    </location>
</feature>
<feature type="domain" description="MmeI-like C-terminal" evidence="8">
    <location>
        <begin position="824"/>
        <end position="904"/>
    </location>
</feature>
<organism evidence="10 11">
    <name type="scientific">Chromatium okenii</name>
    <dbReference type="NCBI Taxonomy" id="61644"/>
    <lineage>
        <taxon>Bacteria</taxon>
        <taxon>Pseudomonadati</taxon>
        <taxon>Pseudomonadota</taxon>
        <taxon>Gammaproteobacteria</taxon>
        <taxon>Chromatiales</taxon>
        <taxon>Chromatiaceae</taxon>
        <taxon>Chromatium</taxon>
    </lineage>
</organism>
<name>A0A2S7XNA8_9GAMM</name>
<dbReference type="PANTHER" id="PTHR33841:SF1">
    <property type="entry name" value="DNA METHYLTRANSFERASE A"/>
    <property type="match status" value="1"/>
</dbReference>
<dbReference type="Pfam" id="PF20465">
    <property type="entry name" value="MmeI_hel"/>
    <property type="match status" value="1"/>
</dbReference>
<comment type="caution">
    <text evidence="10">The sequence shown here is derived from an EMBL/GenBank/DDBJ whole genome shotgun (WGS) entry which is preliminary data.</text>
</comment>
<dbReference type="GO" id="GO:0032259">
    <property type="term" value="P:methylation"/>
    <property type="evidence" value="ECO:0007669"/>
    <property type="project" value="UniProtKB-KW"/>
</dbReference>
<dbReference type="Gene3D" id="3.40.50.150">
    <property type="entry name" value="Vaccinia Virus protein VP39"/>
    <property type="match status" value="1"/>
</dbReference>
<dbReference type="InterPro" id="IPR002052">
    <property type="entry name" value="DNA_methylase_N6_adenine_CS"/>
</dbReference>
<dbReference type="InterPro" id="IPR046819">
    <property type="entry name" value="MmeI_hel"/>
</dbReference>
<evidence type="ECO:0000259" key="7">
    <source>
        <dbReference type="Pfam" id="PF20466"/>
    </source>
</evidence>
<dbReference type="Pfam" id="PF20467">
    <property type="entry name" value="MmeI_C"/>
    <property type="match status" value="1"/>
</dbReference>
<protein>
    <recommendedName>
        <fullName evidence="1">site-specific DNA-methyltransferase (adenine-specific)</fullName>
        <ecNumber evidence="1">2.1.1.72</ecNumber>
    </recommendedName>
</protein>
<dbReference type="PANTHER" id="PTHR33841">
    <property type="entry name" value="DNA METHYLTRANSFERASE YEEA-RELATED"/>
    <property type="match status" value="1"/>
</dbReference>
<keyword evidence="2 10" id="KW-0489">Methyltransferase</keyword>
<dbReference type="AlphaFoldDB" id="A0A2S7XNA8"/>
<feature type="domain" description="MmeI-like helicase spacer" evidence="6">
    <location>
        <begin position="179"/>
        <end position="257"/>
    </location>
</feature>
<evidence type="ECO:0000259" key="6">
    <source>
        <dbReference type="Pfam" id="PF20465"/>
    </source>
</evidence>
<dbReference type="OrthoDB" id="5749002at2"/>
<dbReference type="Proteomes" id="UP000239936">
    <property type="component" value="Unassembled WGS sequence"/>
</dbReference>
<dbReference type="Pfam" id="PF20473">
    <property type="entry name" value="MmeI_Mtase"/>
    <property type="match status" value="1"/>
</dbReference>
<evidence type="ECO:0000313" key="11">
    <source>
        <dbReference type="Proteomes" id="UP000239936"/>
    </source>
</evidence>
<evidence type="ECO:0000256" key="4">
    <source>
        <dbReference type="ARBA" id="ARBA00047942"/>
    </source>
</evidence>
<feature type="domain" description="MmeI-like N-terminal" evidence="5">
    <location>
        <begin position="11"/>
        <end position="173"/>
    </location>
</feature>
<evidence type="ECO:0000259" key="8">
    <source>
        <dbReference type="Pfam" id="PF20467"/>
    </source>
</evidence>
<evidence type="ECO:0000259" key="9">
    <source>
        <dbReference type="Pfam" id="PF20473"/>
    </source>
</evidence>
<dbReference type="Pfam" id="PF20464">
    <property type="entry name" value="MmeI_N"/>
    <property type="match status" value="1"/>
</dbReference>
<gene>
    <name evidence="10" type="ORF">CXB77_17365</name>
</gene>
<dbReference type="InterPro" id="IPR046818">
    <property type="entry name" value="MmeI_C"/>
</dbReference>